<dbReference type="Pfam" id="PF23397">
    <property type="entry name" value="DUF7104"/>
    <property type="match status" value="1"/>
</dbReference>
<evidence type="ECO:0000313" key="1">
    <source>
        <dbReference type="EMBL" id="KAE8311053.1"/>
    </source>
</evidence>
<dbReference type="EMBL" id="ML738346">
    <property type="protein sequence ID" value="KAE8311053.1"/>
    <property type="molecule type" value="Genomic_DNA"/>
</dbReference>
<evidence type="ECO:0000313" key="2">
    <source>
        <dbReference type="Proteomes" id="UP000325433"/>
    </source>
</evidence>
<dbReference type="AlphaFoldDB" id="A0A5N6VR92"/>
<proteinExistence type="predicted"/>
<organism evidence="1 2">
    <name type="scientific">Aspergillus transmontanensis</name>
    <dbReference type="NCBI Taxonomy" id="1034304"/>
    <lineage>
        <taxon>Eukaryota</taxon>
        <taxon>Fungi</taxon>
        <taxon>Dikarya</taxon>
        <taxon>Ascomycota</taxon>
        <taxon>Pezizomycotina</taxon>
        <taxon>Eurotiomycetes</taxon>
        <taxon>Eurotiomycetidae</taxon>
        <taxon>Eurotiales</taxon>
        <taxon>Aspergillaceae</taxon>
        <taxon>Aspergillus</taxon>
        <taxon>Aspergillus subgen. Circumdati</taxon>
    </lineage>
</organism>
<accession>A0A5N6VR92</accession>
<name>A0A5N6VR92_9EURO</name>
<dbReference type="InterPro" id="IPR055530">
    <property type="entry name" value="DUF7104"/>
</dbReference>
<keyword evidence="2" id="KW-1185">Reference proteome</keyword>
<protein>
    <submittedName>
        <fullName evidence="1">Uncharacterized protein</fullName>
    </submittedName>
</protein>
<gene>
    <name evidence="1" type="ORF">BDV41DRAFT_578903</name>
</gene>
<dbReference type="Proteomes" id="UP000325433">
    <property type="component" value="Unassembled WGS sequence"/>
</dbReference>
<sequence length="331" mass="36400">MLKLLWPLREPGASIIEDVLTSAAKSTSPILLKFLIDELGPSIQLAETVMKSIIGNWECGLSMMKTVLGDPRVIFEVSEPLISIAASTTQAPLEMLDLLVNNSETKVHITEEIVCAAAGNINHPSSVLDYLSHLEARPFPVTEEVVMRAIRDPKTLEILFEKFPNAPITDRVFLGACSYADQMHLLLDKPHGGLPIEKMVEKLSNNYLDSCVALDLLFERNLLTVNEQLVETQAASYGPLNTLLNRSPDAPITEKAVLQAAKDPRNDETAQEAPAASLADIIVNACTIIASVKEDILDKINSSRHVSALLSIDTELECWKKFFLLTMNTEL</sequence>
<reference evidence="2" key="1">
    <citation type="submission" date="2019-04" db="EMBL/GenBank/DDBJ databases">
        <title>Friends and foes A comparative genomics studyof 23 Aspergillus species from section Flavi.</title>
        <authorList>
            <consortium name="DOE Joint Genome Institute"/>
            <person name="Kjaerbolling I."/>
            <person name="Vesth T."/>
            <person name="Frisvad J.C."/>
            <person name="Nybo J.L."/>
            <person name="Theobald S."/>
            <person name="Kildgaard S."/>
            <person name="Isbrandt T."/>
            <person name="Kuo A."/>
            <person name="Sato A."/>
            <person name="Lyhne E.K."/>
            <person name="Kogle M.E."/>
            <person name="Wiebenga A."/>
            <person name="Kun R.S."/>
            <person name="Lubbers R.J."/>
            <person name="Makela M.R."/>
            <person name="Barry K."/>
            <person name="Chovatia M."/>
            <person name="Clum A."/>
            <person name="Daum C."/>
            <person name="Haridas S."/>
            <person name="He G."/>
            <person name="LaButti K."/>
            <person name="Lipzen A."/>
            <person name="Mondo S."/>
            <person name="Riley R."/>
            <person name="Salamov A."/>
            <person name="Simmons B.A."/>
            <person name="Magnuson J.K."/>
            <person name="Henrissat B."/>
            <person name="Mortensen U.H."/>
            <person name="Larsen T.O."/>
            <person name="Devries R.P."/>
            <person name="Grigoriev I.V."/>
            <person name="Machida M."/>
            <person name="Baker S.E."/>
            <person name="Andersen M.R."/>
        </authorList>
    </citation>
    <scope>NUCLEOTIDE SEQUENCE [LARGE SCALE GENOMIC DNA]</scope>
    <source>
        <strain evidence="2">CBS 130015</strain>
    </source>
</reference>